<dbReference type="STRING" id="1628148.BI198_08525"/>
<dbReference type="InterPro" id="IPR050491">
    <property type="entry name" value="AmpC-like"/>
</dbReference>
<dbReference type="Proteomes" id="UP000242258">
    <property type="component" value="Unassembled WGS sequence"/>
</dbReference>
<accession>A0A1E7Q5Z3</accession>
<dbReference type="PANTHER" id="PTHR46825:SF9">
    <property type="entry name" value="BETA-LACTAMASE-RELATED DOMAIN-CONTAINING PROTEIN"/>
    <property type="match status" value="1"/>
</dbReference>
<dbReference type="EMBL" id="MKEK01000001">
    <property type="protein sequence ID" value="OEY69599.1"/>
    <property type="molecule type" value="Genomic_DNA"/>
</dbReference>
<dbReference type="InterPro" id="IPR012338">
    <property type="entry name" value="Beta-lactam/transpept-like"/>
</dbReference>
<dbReference type="PANTHER" id="PTHR46825">
    <property type="entry name" value="D-ALANYL-D-ALANINE-CARBOXYPEPTIDASE/ENDOPEPTIDASE AMPH"/>
    <property type="match status" value="1"/>
</dbReference>
<evidence type="ECO:0000256" key="1">
    <source>
        <dbReference type="SAM" id="SignalP"/>
    </source>
</evidence>
<comment type="caution">
    <text evidence="3">The sequence shown here is derived from an EMBL/GenBank/DDBJ whole genome shotgun (WGS) entry which is preliminary data.</text>
</comment>
<organism evidence="3 4">
    <name type="scientific">Rheinheimera salexigens</name>
    <dbReference type="NCBI Taxonomy" id="1628148"/>
    <lineage>
        <taxon>Bacteria</taxon>
        <taxon>Pseudomonadati</taxon>
        <taxon>Pseudomonadota</taxon>
        <taxon>Gammaproteobacteria</taxon>
        <taxon>Chromatiales</taxon>
        <taxon>Chromatiaceae</taxon>
        <taxon>Rheinheimera</taxon>
    </lineage>
</organism>
<dbReference type="OrthoDB" id="9799367at2"/>
<sequence>MLLKAALRWVIVVLVLVSSFGHAKDLDAKIQVLMEQGHFPGVALAVLRKGKPVHIGTYGMADISNSVPVTSQTVFELASLTKQMTALAVMTLVQEGRLSLGAKLVDYIDDAPKTWRNITVDQLLSHKAGLAHRFEQTVAGVLLLEYSQQDMLTSAKKTPMVAAPGTDWHYSDQGYFLLGIIIEAVTKKSFADYMQATFFSPLNMNQTHLLDQSKIVPFLAQGYAWQEGKLKRNRRVWQFALTSHFGVMSSLQDMIRWEAELAEPKVINREALQATWQIQRVFDTGKSCDTWGYARGWQVQVVDGQRILNHGGYAGTGYIRAVDHELAVIVLTNREDTPDAMSPLALAWAAAHATEPSISGNGYRCWE</sequence>
<keyword evidence="4" id="KW-1185">Reference proteome</keyword>
<evidence type="ECO:0000313" key="3">
    <source>
        <dbReference type="EMBL" id="OEY69599.1"/>
    </source>
</evidence>
<evidence type="ECO:0000259" key="2">
    <source>
        <dbReference type="Pfam" id="PF00144"/>
    </source>
</evidence>
<protein>
    <recommendedName>
        <fullName evidence="2">Beta-lactamase-related domain-containing protein</fullName>
    </recommendedName>
</protein>
<gene>
    <name evidence="3" type="ORF">BI198_08525</name>
</gene>
<feature type="chain" id="PRO_5009200418" description="Beta-lactamase-related domain-containing protein" evidence="1">
    <location>
        <begin position="24"/>
        <end position="367"/>
    </location>
</feature>
<dbReference type="RefSeq" id="WP_070049169.1">
    <property type="nucleotide sequence ID" value="NZ_CBCSDO010000004.1"/>
</dbReference>
<proteinExistence type="predicted"/>
<dbReference type="Pfam" id="PF00144">
    <property type="entry name" value="Beta-lactamase"/>
    <property type="match status" value="1"/>
</dbReference>
<feature type="signal peptide" evidence="1">
    <location>
        <begin position="1"/>
        <end position="23"/>
    </location>
</feature>
<dbReference type="AlphaFoldDB" id="A0A1E7Q5Z3"/>
<feature type="domain" description="Beta-lactamase-related" evidence="2">
    <location>
        <begin position="26"/>
        <end position="344"/>
    </location>
</feature>
<dbReference type="SUPFAM" id="SSF56601">
    <property type="entry name" value="beta-lactamase/transpeptidase-like"/>
    <property type="match status" value="1"/>
</dbReference>
<dbReference type="Gene3D" id="3.40.710.10">
    <property type="entry name" value="DD-peptidase/beta-lactamase superfamily"/>
    <property type="match status" value="1"/>
</dbReference>
<dbReference type="InterPro" id="IPR001466">
    <property type="entry name" value="Beta-lactam-related"/>
</dbReference>
<keyword evidence="1" id="KW-0732">Signal</keyword>
<reference evidence="4" key="1">
    <citation type="submission" date="2016-09" db="EMBL/GenBank/DDBJ databases">
        <authorList>
            <person name="Wan X."/>
            <person name="Hou S."/>
        </authorList>
    </citation>
    <scope>NUCLEOTIDE SEQUENCE [LARGE SCALE GENOMIC DNA]</scope>
    <source>
        <strain evidence="4">KH87</strain>
    </source>
</reference>
<name>A0A1E7Q5Z3_9GAMM</name>
<evidence type="ECO:0000313" key="4">
    <source>
        <dbReference type="Proteomes" id="UP000242258"/>
    </source>
</evidence>